<evidence type="ECO:0000313" key="2">
    <source>
        <dbReference type="EMBL" id="KAK3771501.1"/>
    </source>
</evidence>
<feature type="region of interest" description="Disordered" evidence="1">
    <location>
        <begin position="1"/>
        <end position="21"/>
    </location>
</feature>
<evidence type="ECO:0000313" key="3">
    <source>
        <dbReference type="Proteomes" id="UP001283361"/>
    </source>
</evidence>
<dbReference type="AlphaFoldDB" id="A0AAE0ZMA2"/>
<keyword evidence="3" id="KW-1185">Reference proteome</keyword>
<comment type="caution">
    <text evidence="2">The sequence shown here is derived from an EMBL/GenBank/DDBJ whole genome shotgun (WGS) entry which is preliminary data.</text>
</comment>
<dbReference type="Proteomes" id="UP001283361">
    <property type="component" value="Unassembled WGS sequence"/>
</dbReference>
<gene>
    <name evidence="2" type="ORF">RRG08_052999</name>
</gene>
<organism evidence="2 3">
    <name type="scientific">Elysia crispata</name>
    <name type="common">lettuce slug</name>
    <dbReference type="NCBI Taxonomy" id="231223"/>
    <lineage>
        <taxon>Eukaryota</taxon>
        <taxon>Metazoa</taxon>
        <taxon>Spiralia</taxon>
        <taxon>Lophotrochozoa</taxon>
        <taxon>Mollusca</taxon>
        <taxon>Gastropoda</taxon>
        <taxon>Heterobranchia</taxon>
        <taxon>Euthyneura</taxon>
        <taxon>Panpulmonata</taxon>
        <taxon>Sacoglossa</taxon>
        <taxon>Placobranchoidea</taxon>
        <taxon>Plakobranchidae</taxon>
        <taxon>Elysia</taxon>
    </lineage>
</organism>
<dbReference type="EMBL" id="JAWDGP010003731">
    <property type="protein sequence ID" value="KAK3771501.1"/>
    <property type="molecule type" value="Genomic_DNA"/>
</dbReference>
<feature type="compositionally biased region" description="Polar residues" evidence="1">
    <location>
        <begin position="1"/>
        <end position="13"/>
    </location>
</feature>
<accession>A0AAE0ZMA2</accession>
<evidence type="ECO:0000256" key="1">
    <source>
        <dbReference type="SAM" id="MobiDB-lite"/>
    </source>
</evidence>
<proteinExistence type="predicted"/>
<protein>
    <submittedName>
        <fullName evidence="2">Uncharacterized protein</fullName>
    </submittedName>
</protein>
<name>A0AAE0ZMA2_9GAST</name>
<sequence>MKRQQPRTQTDRSWNGEKKRDYRHSPTLQYFIITETNARDDLRHFPNPKSQYINGGNCGGRLKSHWPQSLGHTQTHWS</sequence>
<reference evidence="2" key="1">
    <citation type="journal article" date="2023" name="G3 (Bethesda)">
        <title>A reference genome for the long-term kleptoplast-retaining sea slug Elysia crispata morphotype clarki.</title>
        <authorList>
            <person name="Eastman K.E."/>
            <person name="Pendleton A.L."/>
            <person name="Shaikh M.A."/>
            <person name="Suttiyut T."/>
            <person name="Ogas R."/>
            <person name="Tomko P."/>
            <person name="Gavelis G."/>
            <person name="Widhalm J.R."/>
            <person name="Wisecaver J.H."/>
        </authorList>
    </citation>
    <scope>NUCLEOTIDE SEQUENCE</scope>
    <source>
        <strain evidence="2">ECLA1</strain>
    </source>
</reference>